<comment type="caution">
    <text evidence="1">The sequence shown here is derived from an EMBL/GenBank/DDBJ whole genome shotgun (WGS) entry which is preliminary data.</text>
</comment>
<gene>
    <name evidence="1" type="ORF">TNCV_1296931</name>
</gene>
<name>A0A8X6VD62_TRICX</name>
<keyword evidence="2" id="KW-1185">Reference proteome</keyword>
<organism evidence="1 2">
    <name type="scientific">Trichonephila clavipes</name>
    <name type="common">Golden silk orbweaver</name>
    <name type="synonym">Nephila clavipes</name>
    <dbReference type="NCBI Taxonomy" id="2585209"/>
    <lineage>
        <taxon>Eukaryota</taxon>
        <taxon>Metazoa</taxon>
        <taxon>Ecdysozoa</taxon>
        <taxon>Arthropoda</taxon>
        <taxon>Chelicerata</taxon>
        <taxon>Arachnida</taxon>
        <taxon>Araneae</taxon>
        <taxon>Araneomorphae</taxon>
        <taxon>Entelegynae</taxon>
        <taxon>Araneoidea</taxon>
        <taxon>Nephilidae</taxon>
        <taxon>Trichonephila</taxon>
    </lineage>
</organism>
<dbReference type="EMBL" id="BMAU01021325">
    <property type="protein sequence ID" value="GFY14032.1"/>
    <property type="molecule type" value="Genomic_DNA"/>
</dbReference>
<accession>A0A8X6VD62</accession>
<evidence type="ECO:0000313" key="2">
    <source>
        <dbReference type="Proteomes" id="UP000887159"/>
    </source>
</evidence>
<protein>
    <submittedName>
        <fullName evidence="1">Uncharacterized protein</fullName>
    </submittedName>
</protein>
<dbReference type="AlphaFoldDB" id="A0A8X6VD62"/>
<evidence type="ECO:0000313" key="1">
    <source>
        <dbReference type="EMBL" id="GFY14032.1"/>
    </source>
</evidence>
<reference evidence="1" key="1">
    <citation type="submission" date="2020-08" db="EMBL/GenBank/DDBJ databases">
        <title>Multicomponent nature underlies the extraordinary mechanical properties of spider dragline silk.</title>
        <authorList>
            <person name="Kono N."/>
            <person name="Nakamura H."/>
            <person name="Mori M."/>
            <person name="Yoshida Y."/>
            <person name="Ohtoshi R."/>
            <person name="Malay A.D."/>
            <person name="Moran D.A.P."/>
            <person name="Tomita M."/>
            <person name="Numata K."/>
            <person name="Arakawa K."/>
        </authorList>
    </citation>
    <scope>NUCLEOTIDE SEQUENCE</scope>
</reference>
<sequence>MCIAQIRADKVNLEFVQSSKNIIEAYSRDENEMNTAAPVPMSSEMRSIMKTSCVAWFVCHSPSAPKVAGMTPVQVGGLP</sequence>
<dbReference type="Proteomes" id="UP000887159">
    <property type="component" value="Unassembled WGS sequence"/>
</dbReference>
<proteinExistence type="predicted"/>